<proteinExistence type="predicted"/>
<dbReference type="GO" id="GO:0046872">
    <property type="term" value="F:metal ion binding"/>
    <property type="evidence" value="ECO:0007669"/>
    <property type="project" value="UniProtKB-KW"/>
</dbReference>
<sequence>MNRFRGCLLGLAVGDAVGTTVEFSPPGSFPPVTDMVGGGPFALPAGAWTDDTSMALCLAESLVERGGFDPVDQLQRYVRWWREGHWSSTGECFDIGNATAAALARFEATGERFPGDAAPDAAGNGPLMKLAPVAIAYANDVDAAVRFAAESARTTHGAPEAIDATCWFAILLVEALNCASKDEVLRPREDLGDPRLAAILAGSFREQTPPEIRGGGYILDALEAALWAVASTDTFEAAILAAVNLGDDADTTAAIAGQLAGALYGLEGIPAHWRERVLMRDAILAFADKLNVLDVY</sequence>
<dbReference type="AlphaFoldDB" id="A0A9X3NAK3"/>
<dbReference type="InterPro" id="IPR050792">
    <property type="entry name" value="ADP-ribosylglycohydrolase"/>
</dbReference>
<protein>
    <submittedName>
        <fullName evidence="2">ADP-ribosylglycohydrolase family protein</fullName>
    </submittedName>
</protein>
<dbReference type="RefSeq" id="WP_270027241.1">
    <property type="nucleotide sequence ID" value="NZ_JAPDDP010000042.1"/>
</dbReference>
<organism evidence="2 3">
    <name type="scientific">Solirubrobacter phytolaccae</name>
    <dbReference type="NCBI Taxonomy" id="1404360"/>
    <lineage>
        <taxon>Bacteria</taxon>
        <taxon>Bacillati</taxon>
        <taxon>Actinomycetota</taxon>
        <taxon>Thermoleophilia</taxon>
        <taxon>Solirubrobacterales</taxon>
        <taxon>Solirubrobacteraceae</taxon>
        <taxon>Solirubrobacter</taxon>
    </lineage>
</organism>
<dbReference type="InterPro" id="IPR005502">
    <property type="entry name" value="Ribosyl_crysJ1"/>
</dbReference>
<evidence type="ECO:0000313" key="2">
    <source>
        <dbReference type="EMBL" id="MDA0182858.1"/>
    </source>
</evidence>
<accession>A0A9X3NAK3</accession>
<name>A0A9X3NAK3_9ACTN</name>
<keyword evidence="1" id="KW-0460">Magnesium</keyword>
<dbReference type="Proteomes" id="UP001147653">
    <property type="component" value="Unassembled WGS sequence"/>
</dbReference>
<dbReference type="Pfam" id="PF03747">
    <property type="entry name" value="ADP_ribosyl_GH"/>
    <property type="match status" value="1"/>
</dbReference>
<evidence type="ECO:0000313" key="3">
    <source>
        <dbReference type="Proteomes" id="UP001147653"/>
    </source>
</evidence>
<dbReference type="Gene3D" id="1.10.4080.10">
    <property type="entry name" value="ADP-ribosylation/Crystallin J1"/>
    <property type="match status" value="1"/>
</dbReference>
<feature type="binding site" evidence="1">
    <location>
        <position position="51"/>
    </location>
    <ligand>
        <name>Mg(2+)</name>
        <dbReference type="ChEBI" id="CHEBI:18420"/>
        <label>1</label>
    </ligand>
</feature>
<dbReference type="PANTHER" id="PTHR16222">
    <property type="entry name" value="ADP-RIBOSYLGLYCOHYDROLASE"/>
    <property type="match status" value="1"/>
</dbReference>
<reference evidence="2" key="1">
    <citation type="submission" date="2022-10" db="EMBL/GenBank/DDBJ databases">
        <title>The WGS of Solirubrobacter phytolaccae KCTC 29190.</title>
        <authorList>
            <person name="Jiang Z."/>
        </authorList>
    </citation>
    <scope>NUCLEOTIDE SEQUENCE</scope>
    <source>
        <strain evidence="2">KCTC 29190</strain>
    </source>
</reference>
<comment type="cofactor">
    <cofactor evidence="1">
        <name>Mg(2+)</name>
        <dbReference type="ChEBI" id="CHEBI:18420"/>
    </cofactor>
    <text evidence="1">Binds 2 magnesium ions per subunit.</text>
</comment>
<gene>
    <name evidence="2" type="ORF">OJ997_21275</name>
</gene>
<feature type="binding site" evidence="1">
    <location>
        <position position="251"/>
    </location>
    <ligand>
        <name>Mg(2+)</name>
        <dbReference type="ChEBI" id="CHEBI:18420"/>
        <label>1</label>
    </ligand>
</feature>
<keyword evidence="1" id="KW-0479">Metal-binding</keyword>
<feature type="binding site" evidence="1">
    <location>
        <position position="50"/>
    </location>
    <ligand>
        <name>Mg(2+)</name>
        <dbReference type="ChEBI" id="CHEBI:18420"/>
        <label>1</label>
    </ligand>
</feature>
<feature type="binding site" evidence="1">
    <location>
        <position position="248"/>
    </location>
    <ligand>
        <name>Mg(2+)</name>
        <dbReference type="ChEBI" id="CHEBI:18420"/>
        <label>1</label>
    </ligand>
</feature>
<dbReference type="SUPFAM" id="SSF101478">
    <property type="entry name" value="ADP-ribosylglycohydrolase"/>
    <property type="match status" value="1"/>
</dbReference>
<dbReference type="PANTHER" id="PTHR16222:SF12">
    <property type="entry name" value="ADP-RIBOSYLGLYCOHYDROLASE-RELATED"/>
    <property type="match status" value="1"/>
</dbReference>
<dbReference type="InterPro" id="IPR036705">
    <property type="entry name" value="Ribosyl_crysJ1_sf"/>
</dbReference>
<comment type="caution">
    <text evidence="2">The sequence shown here is derived from an EMBL/GenBank/DDBJ whole genome shotgun (WGS) entry which is preliminary data.</text>
</comment>
<feature type="binding site" evidence="1">
    <location>
        <position position="49"/>
    </location>
    <ligand>
        <name>Mg(2+)</name>
        <dbReference type="ChEBI" id="CHEBI:18420"/>
        <label>1</label>
    </ligand>
</feature>
<feature type="binding site" evidence="1">
    <location>
        <position position="250"/>
    </location>
    <ligand>
        <name>Mg(2+)</name>
        <dbReference type="ChEBI" id="CHEBI:18420"/>
        <label>1</label>
    </ligand>
</feature>
<dbReference type="EMBL" id="JAPDDP010000042">
    <property type="protein sequence ID" value="MDA0182858.1"/>
    <property type="molecule type" value="Genomic_DNA"/>
</dbReference>
<evidence type="ECO:0000256" key="1">
    <source>
        <dbReference type="PIRSR" id="PIRSR605502-1"/>
    </source>
</evidence>
<keyword evidence="3" id="KW-1185">Reference proteome</keyword>